<feature type="chain" id="PRO_5039411255" evidence="2">
    <location>
        <begin position="25"/>
        <end position="287"/>
    </location>
</feature>
<keyword evidence="2" id="KW-0732">Signal</keyword>
<feature type="region of interest" description="Disordered" evidence="1">
    <location>
        <begin position="67"/>
        <end position="135"/>
    </location>
</feature>
<name>A0A9D1CUG6_9FIRM</name>
<protein>
    <submittedName>
        <fullName evidence="3">Uncharacterized protein</fullName>
    </submittedName>
</protein>
<reference evidence="3" key="1">
    <citation type="submission" date="2020-10" db="EMBL/GenBank/DDBJ databases">
        <authorList>
            <person name="Gilroy R."/>
        </authorList>
    </citation>
    <scope>NUCLEOTIDE SEQUENCE</scope>
    <source>
        <strain evidence="3">ChiSjej1B19-3389</strain>
    </source>
</reference>
<feature type="compositionally biased region" description="Low complexity" evidence="1">
    <location>
        <begin position="109"/>
        <end position="132"/>
    </location>
</feature>
<comment type="caution">
    <text evidence="3">The sequence shown here is derived from an EMBL/GenBank/DDBJ whole genome shotgun (WGS) entry which is preliminary data.</text>
</comment>
<proteinExistence type="predicted"/>
<sequence length="287" mass="31939">MKKVFSCVLTVSIIIFGLSGSFFPGTNEAAALQTNKALVQPFSGSPYNDPLFEAVYIGRATQKDANASAAVEQATDSTATETQAQAEKPTETPTEKATQIPSESTEPPEATQAQTEGPTEEPTQPEAETDPPVQETPEELAYKQALYQQQWDAGYFFAIDNPDPGYSTSPVVLTEEDRYYAQRIVMGEAGTEGFTGCALVAQTLRDAMIFDGYGSIKEVMEGNGYDGWYEYPNIDAINAVTYIFDQNRAAVQHRILYFYGTYIESDWHESQNFVCQWGVSKFYDRWW</sequence>
<organism evidence="3 4">
    <name type="scientific">Candidatus Scatavimonas merdigallinarum</name>
    <dbReference type="NCBI Taxonomy" id="2840914"/>
    <lineage>
        <taxon>Bacteria</taxon>
        <taxon>Bacillati</taxon>
        <taxon>Bacillota</taxon>
        <taxon>Clostridia</taxon>
        <taxon>Eubacteriales</taxon>
        <taxon>Oscillospiraceae</taxon>
        <taxon>Oscillospiraceae incertae sedis</taxon>
        <taxon>Candidatus Scatavimonas</taxon>
    </lineage>
</organism>
<evidence type="ECO:0000256" key="2">
    <source>
        <dbReference type="SAM" id="SignalP"/>
    </source>
</evidence>
<dbReference type="Proteomes" id="UP000886787">
    <property type="component" value="Unassembled WGS sequence"/>
</dbReference>
<dbReference type="AlphaFoldDB" id="A0A9D1CUG6"/>
<gene>
    <name evidence="3" type="ORF">IAD32_04345</name>
</gene>
<reference evidence="3" key="2">
    <citation type="journal article" date="2021" name="PeerJ">
        <title>Extensive microbial diversity within the chicken gut microbiome revealed by metagenomics and culture.</title>
        <authorList>
            <person name="Gilroy R."/>
            <person name="Ravi A."/>
            <person name="Getino M."/>
            <person name="Pursley I."/>
            <person name="Horton D.L."/>
            <person name="Alikhan N.F."/>
            <person name="Baker D."/>
            <person name="Gharbi K."/>
            <person name="Hall N."/>
            <person name="Watson M."/>
            <person name="Adriaenssens E.M."/>
            <person name="Foster-Nyarko E."/>
            <person name="Jarju S."/>
            <person name="Secka A."/>
            <person name="Antonio M."/>
            <person name="Oren A."/>
            <person name="Chaudhuri R.R."/>
            <person name="La Ragione R."/>
            <person name="Hildebrand F."/>
            <person name="Pallen M.J."/>
        </authorList>
    </citation>
    <scope>NUCLEOTIDE SEQUENCE</scope>
    <source>
        <strain evidence="3">ChiSjej1B19-3389</strain>
    </source>
</reference>
<evidence type="ECO:0000313" key="3">
    <source>
        <dbReference type="EMBL" id="HIQ80498.1"/>
    </source>
</evidence>
<evidence type="ECO:0000256" key="1">
    <source>
        <dbReference type="SAM" id="MobiDB-lite"/>
    </source>
</evidence>
<feature type="signal peptide" evidence="2">
    <location>
        <begin position="1"/>
        <end position="24"/>
    </location>
</feature>
<accession>A0A9D1CUG6</accession>
<evidence type="ECO:0000313" key="4">
    <source>
        <dbReference type="Proteomes" id="UP000886787"/>
    </source>
</evidence>
<feature type="compositionally biased region" description="Polar residues" evidence="1">
    <location>
        <begin position="74"/>
        <end position="83"/>
    </location>
</feature>
<dbReference type="EMBL" id="DVFW01000024">
    <property type="protein sequence ID" value="HIQ80498.1"/>
    <property type="molecule type" value="Genomic_DNA"/>
</dbReference>